<sequence>MAGPYYAFATLVTSDHYLPGALAVAAALREVHPSPPTDPEVPFQTVCIVTPETVDIKTVKHLRRAFDVVIGVEVIEEQTAAGLQLLGRPDLYTVLTKLHVFRLTQYDKIIFLDADILPLRPLSHLFTLSHEFSAVPDVGWPDIFNSGMMVLTPGEDKFNVIKSLVKSKGTWDGGDQGVLNEWRGNNWNRLSFTYNTTPTSAYGYAPAYERFGSQISALHFIGPNKPWNEIPYRAPSSASQAAQAQQQIPTPTLPSSSSSIVSAAEPRSYAYSSLVDRWFDVYDRNYRQQNLVSEQKFEEKRYESAWNEPGSSRYIPEIRSANALGLEDLRKLAVEGGSSVTQQKGEGEYLSLPLEGRIDLMRPKREPLPEVKVEGEPLAMQRQAENLRLALPESQPTWQGQAQLSTLPTPGPNEIPPSPQIAPIALPSSNPSTPRASVLNPLPEGQGLSLSQQQQPSVRPSAPPQPGSDTSSSQAVPSSTSYQASPAAPSQTGPSQPLPPANEEPKQQHQHTVPPPPPPAPMKAPR</sequence>
<dbReference type="InterPro" id="IPR002495">
    <property type="entry name" value="Glyco_trans_8"/>
</dbReference>
<feature type="compositionally biased region" description="Low complexity" evidence="1">
    <location>
        <begin position="442"/>
        <end position="460"/>
    </location>
</feature>
<organism evidence="2 3">
    <name type="scientific">Phellinidium pouzarii</name>
    <dbReference type="NCBI Taxonomy" id="167371"/>
    <lineage>
        <taxon>Eukaryota</taxon>
        <taxon>Fungi</taxon>
        <taxon>Dikarya</taxon>
        <taxon>Basidiomycota</taxon>
        <taxon>Agaricomycotina</taxon>
        <taxon>Agaricomycetes</taxon>
        <taxon>Hymenochaetales</taxon>
        <taxon>Hymenochaetaceae</taxon>
        <taxon>Phellinidium</taxon>
    </lineage>
</organism>
<accession>A0A4S4KCT9</accession>
<name>A0A4S4KCT9_9AGAM</name>
<dbReference type="Proteomes" id="UP000308199">
    <property type="component" value="Unassembled WGS sequence"/>
</dbReference>
<dbReference type="EMBL" id="SGPK01000929">
    <property type="protein sequence ID" value="THG95865.1"/>
    <property type="molecule type" value="Genomic_DNA"/>
</dbReference>
<feature type="compositionally biased region" description="Low complexity" evidence="1">
    <location>
        <begin position="234"/>
        <end position="247"/>
    </location>
</feature>
<comment type="caution">
    <text evidence="2">The sequence shown here is derived from an EMBL/GenBank/DDBJ whole genome shotgun (WGS) entry which is preliminary data.</text>
</comment>
<proteinExistence type="predicted"/>
<evidence type="ECO:0000256" key="1">
    <source>
        <dbReference type="SAM" id="MobiDB-lite"/>
    </source>
</evidence>
<feature type="compositionally biased region" description="Polar residues" evidence="1">
    <location>
        <begin position="482"/>
        <end position="495"/>
    </location>
</feature>
<evidence type="ECO:0008006" key="4">
    <source>
        <dbReference type="Google" id="ProtNLM"/>
    </source>
</evidence>
<feature type="non-terminal residue" evidence="2">
    <location>
        <position position="526"/>
    </location>
</feature>
<dbReference type="InterPro" id="IPR050587">
    <property type="entry name" value="GNT1/Glycosyltrans_8"/>
</dbReference>
<feature type="compositionally biased region" description="Polar residues" evidence="1">
    <location>
        <begin position="394"/>
        <end position="408"/>
    </location>
</feature>
<dbReference type="CDD" id="cd02537">
    <property type="entry name" value="GT8_Glycogenin"/>
    <property type="match status" value="1"/>
</dbReference>
<feature type="compositionally biased region" description="Pro residues" evidence="1">
    <location>
        <begin position="409"/>
        <end position="420"/>
    </location>
</feature>
<dbReference type="InterPro" id="IPR029044">
    <property type="entry name" value="Nucleotide-diphossugar_trans"/>
</dbReference>
<feature type="region of interest" description="Disordered" evidence="1">
    <location>
        <begin position="394"/>
        <end position="526"/>
    </location>
</feature>
<feature type="compositionally biased region" description="Low complexity" evidence="1">
    <location>
        <begin position="467"/>
        <end position="481"/>
    </location>
</feature>
<evidence type="ECO:0000313" key="3">
    <source>
        <dbReference type="Proteomes" id="UP000308199"/>
    </source>
</evidence>
<dbReference type="PANTHER" id="PTHR11183">
    <property type="entry name" value="GLYCOGENIN SUBFAMILY MEMBER"/>
    <property type="match status" value="1"/>
</dbReference>
<keyword evidence="3" id="KW-1185">Reference proteome</keyword>
<dbReference type="AlphaFoldDB" id="A0A4S4KCT9"/>
<dbReference type="GO" id="GO:0016757">
    <property type="term" value="F:glycosyltransferase activity"/>
    <property type="evidence" value="ECO:0007669"/>
    <property type="project" value="InterPro"/>
</dbReference>
<feature type="region of interest" description="Disordered" evidence="1">
    <location>
        <begin position="234"/>
        <end position="259"/>
    </location>
</feature>
<evidence type="ECO:0000313" key="2">
    <source>
        <dbReference type="EMBL" id="THG95865.1"/>
    </source>
</evidence>
<dbReference type="OrthoDB" id="2014201at2759"/>
<gene>
    <name evidence="2" type="ORF">EW145_g7887</name>
</gene>
<dbReference type="Gene3D" id="3.90.550.10">
    <property type="entry name" value="Spore Coat Polysaccharide Biosynthesis Protein SpsA, Chain A"/>
    <property type="match status" value="1"/>
</dbReference>
<dbReference type="SUPFAM" id="SSF53448">
    <property type="entry name" value="Nucleotide-diphospho-sugar transferases"/>
    <property type="match status" value="1"/>
</dbReference>
<protein>
    <recommendedName>
        <fullName evidence="4">Glycosyltransferase family 8 protein</fullName>
    </recommendedName>
</protein>
<reference evidence="2 3" key="1">
    <citation type="submission" date="2019-02" db="EMBL/GenBank/DDBJ databases">
        <title>Genome sequencing of the rare red list fungi Phellinidium pouzarii.</title>
        <authorList>
            <person name="Buettner E."/>
            <person name="Kellner H."/>
        </authorList>
    </citation>
    <scope>NUCLEOTIDE SEQUENCE [LARGE SCALE GENOMIC DNA]</scope>
    <source>
        <strain evidence="2 3">DSM 108285</strain>
    </source>
</reference>
<dbReference type="Pfam" id="PF01501">
    <property type="entry name" value="Glyco_transf_8"/>
    <property type="match status" value="1"/>
</dbReference>
<feature type="compositionally biased region" description="Pro residues" evidence="1">
    <location>
        <begin position="513"/>
        <end position="526"/>
    </location>
</feature>